<organism evidence="3 4">
    <name type="scientific">Odynerus spinipes</name>
    <dbReference type="NCBI Taxonomy" id="1348599"/>
    <lineage>
        <taxon>Eukaryota</taxon>
        <taxon>Metazoa</taxon>
        <taxon>Ecdysozoa</taxon>
        <taxon>Arthropoda</taxon>
        <taxon>Hexapoda</taxon>
        <taxon>Insecta</taxon>
        <taxon>Pterygota</taxon>
        <taxon>Neoptera</taxon>
        <taxon>Endopterygota</taxon>
        <taxon>Hymenoptera</taxon>
        <taxon>Apocrita</taxon>
        <taxon>Aculeata</taxon>
        <taxon>Vespoidea</taxon>
        <taxon>Vespidae</taxon>
        <taxon>Eumeninae</taxon>
        <taxon>Odynerus</taxon>
    </lineage>
</organism>
<evidence type="ECO:0000256" key="1">
    <source>
        <dbReference type="SAM" id="MobiDB-lite"/>
    </source>
</evidence>
<dbReference type="PANTHER" id="PTHR15117:SF24">
    <property type="entry name" value="SCA7 DOMAIN-CONTAINING PROTEIN"/>
    <property type="match status" value="1"/>
</dbReference>
<comment type="caution">
    <text evidence="3">The sequence shown here is derived from an EMBL/GenBank/DDBJ whole genome shotgun (WGS) entry which is preliminary data.</text>
</comment>
<proteinExistence type="predicted"/>
<feature type="compositionally biased region" description="Low complexity" evidence="1">
    <location>
        <begin position="180"/>
        <end position="198"/>
    </location>
</feature>
<evidence type="ECO:0000313" key="3">
    <source>
        <dbReference type="EMBL" id="KAK2585198.1"/>
    </source>
</evidence>
<dbReference type="EMBL" id="JAIFRP010000021">
    <property type="protein sequence ID" value="KAK2585198.1"/>
    <property type="molecule type" value="Genomic_DNA"/>
</dbReference>
<keyword evidence="4" id="KW-1185">Reference proteome</keyword>
<reference evidence="3" key="2">
    <citation type="journal article" date="2023" name="Commun. Biol.">
        <title>Intrasexual cuticular hydrocarbon dimorphism in a wasp sheds light on hydrocarbon biosynthesis genes in Hymenoptera.</title>
        <authorList>
            <person name="Moris V.C."/>
            <person name="Podsiadlowski L."/>
            <person name="Martin S."/>
            <person name="Oeyen J.P."/>
            <person name="Donath A."/>
            <person name="Petersen M."/>
            <person name="Wilbrandt J."/>
            <person name="Misof B."/>
            <person name="Liedtke D."/>
            <person name="Thamm M."/>
            <person name="Scheiner R."/>
            <person name="Schmitt T."/>
            <person name="Niehuis O."/>
        </authorList>
    </citation>
    <scope>NUCLEOTIDE SEQUENCE</scope>
    <source>
        <strain evidence="3">GBR_01_08_01A</strain>
    </source>
</reference>
<feature type="compositionally biased region" description="Polar residues" evidence="1">
    <location>
        <begin position="118"/>
        <end position="143"/>
    </location>
</feature>
<dbReference type="Proteomes" id="UP001258017">
    <property type="component" value="Unassembled WGS sequence"/>
</dbReference>
<accession>A0AAD9VSA6</accession>
<evidence type="ECO:0000259" key="2">
    <source>
        <dbReference type="PROSITE" id="PS51505"/>
    </source>
</evidence>
<feature type="region of interest" description="Disordered" evidence="1">
    <location>
        <begin position="324"/>
        <end position="359"/>
    </location>
</feature>
<feature type="compositionally biased region" description="Low complexity" evidence="1">
    <location>
        <begin position="144"/>
        <end position="167"/>
    </location>
</feature>
<gene>
    <name evidence="3" type="ORF">KPH14_009905</name>
</gene>
<feature type="region of interest" description="Disordered" evidence="1">
    <location>
        <begin position="180"/>
        <end position="249"/>
    </location>
</feature>
<dbReference type="InterPro" id="IPR052237">
    <property type="entry name" value="Ataxin-7-like_regulator"/>
</dbReference>
<feature type="domain" description="SCA7" evidence="2">
    <location>
        <begin position="246"/>
        <end position="313"/>
    </location>
</feature>
<sequence length="741" mass="78678">MSGSDSPTFFHGQPWSSWIERIGRDKPLSDEESEAKPTSTVTRLSAEDIDLYGFCPERDTFYGVVCEICNAIVKPQALIQHMESRHPSGTANFPPPSTPTTKAPVKTPYCKVSKLKKTQPTTAQLSSGNKVNHVSVKRTSSTEQQQQLQQQQQSHHHQQQQQQQQQQQAVAATAAIASLPNNSSSTPLTISSSPHSPLESGPSLQTTVQATNASGSGGSGASSSPVKSPGTSGGLPRRKRLKTDRSLLKDREYDPDRHCGVWNEETGKPCTRSLTCKAHTVSLRRTVIGRSKTFDKLLAEHRAAKELPSGARPAKLTVTGTVLTLPSPTANTNPPTPNASTSSLDPEAPTSPPVLSLPDTYPLPKAVDLLYRCLAPHGSTKPTKLEEEFGNEELRSLESSLVEASASSSSSSSLAATQSSTSTMAPISVVLPSLSPLSASAEEAAIATLIPTSSVSTILPTATTTPMATVATTSIGTPLGSSSSSVPHEAPSPTLTPPPPTNSTTPSPPQPPPPLPPPTPPPSSSSTLISSTTTTAAAASAVAGMTMAMTTTMTAATTTMTTTATSISGIPSSVSLEGDSSLDVDPDEDPLASIYAAAFKDEKAGAQHLSLRSNNLLLSPISKSSYHRQLQQVSSMPSLNFFEPVVEQPEQRNVSQINGKRFNHGTRTSPLAVTKQATKRSKQEHHRQDYSTAVQLEATTTSTPYPNFGDITWSNCHPEPLAVSRWLRITSSRKQYNFNIH</sequence>
<feature type="compositionally biased region" description="Low complexity" evidence="1">
    <location>
        <begin position="524"/>
        <end position="535"/>
    </location>
</feature>
<dbReference type="PROSITE" id="PS51505">
    <property type="entry name" value="SCA7"/>
    <property type="match status" value="1"/>
</dbReference>
<dbReference type="InterPro" id="IPR013243">
    <property type="entry name" value="SCA7_dom"/>
</dbReference>
<reference evidence="3" key="1">
    <citation type="submission" date="2021-08" db="EMBL/GenBank/DDBJ databases">
        <authorList>
            <person name="Misof B."/>
            <person name="Oliver O."/>
            <person name="Podsiadlowski L."/>
            <person name="Donath A."/>
            <person name="Peters R."/>
            <person name="Mayer C."/>
            <person name="Rust J."/>
            <person name="Gunkel S."/>
            <person name="Lesny P."/>
            <person name="Martin S."/>
            <person name="Oeyen J.P."/>
            <person name="Petersen M."/>
            <person name="Panagiotis P."/>
            <person name="Wilbrandt J."/>
            <person name="Tanja T."/>
        </authorList>
    </citation>
    <scope>NUCLEOTIDE SEQUENCE</scope>
    <source>
        <strain evidence="3">GBR_01_08_01A</strain>
        <tissue evidence="3">Thorax + abdomen</tissue>
    </source>
</reference>
<feature type="compositionally biased region" description="Low complexity" evidence="1">
    <location>
        <begin position="473"/>
        <end position="485"/>
    </location>
</feature>
<name>A0AAD9VSA6_9HYME</name>
<dbReference type="Pfam" id="PF08313">
    <property type="entry name" value="SCA7"/>
    <property type="match status" value="1"/>
</dbReference>
<dbReference type="AlphaFoldDB" id="A0AAD9VSA6"/>
<evidence type="ECO:0000313" key="4">
    <source>
        <dbReference type="Proteomes" id="UP001258017"/>
    </source>
</evidence>
<feature type="region of interest" description="Disordered" evidence="1">
    <location>
        <begin position="473"/>
        <end position="535"/>
    </location>
</feature>
<dbReference type="PANTHER" id="PTHR15117">
    <property type="entry name" value="ATAXIN 7 RELATED"/>
    <property type="match status" value="1"/>
</dbReference>
<feature type="compositionally biased region" description="Low complexity" evidence="1">
    <location>
        <begin position="324"/>
        <end position="344"/>
    </location>
</feature>
<protein>
    <recommendedName>
        <fullName evidence="2">SCA7 domain-containing protein</fullName>
    </recommendedName>
</protein>
<feature type="compositionally biased region" description="Pro residues" evidence="1">
    <location>
        <begin position="494"/>
        <end position="523"/>
    </location>
</feature>
<feature type="compositionally biased region" description="Polar residues" evidence="1">
    <location>
        <begin position="202"/>
        <end position="212"/>
    </location>
</feature>
<feature type="region of interest" description="Disordered" evidence="1">
    <location>
        <begin position="84"/>
        <end position="167"/>
    </location>
</feature>
<dbReference type="Gene3D" id="6.10.140.1270">
    <property type="match status" value="1"/>
</dbReference>